<protein>
    <submittedName>
        <fullName evidence="2">Uncharacterized protein</fullName>
    </submittedName>
</protein>
<gene>
    <name evidence="2" type="ORF">PCOR1329_LOCUS79260</name>
</gene>
<evidence type="ECO:0000313" key="3">
    <source>
        <dbReference type="Proteomes" id="UP001189429"/>
    </source>
</evidence>
<evidence type="ECO:0000313" key="2">
    <source>
        <dbReference type="EMBL" id="CAK0902760.1"/>
    </source>
</evidence>
<accession>A0ABN9XSG7</accession>
<dbReference type="EMBL" id="CAUYUJ010021112">
    <property type="protein sequence ID" value="CAK0902760.1"/>
    <property type="molecule type" value="Genomic_DNA"/>
</dbReference>
<reference evidence="2" key="1">
    <citation type="submission" date="2023-10" db="EMBL/GenBank/DDBJ databases">
        <authorList>
            <person name="Chen Y."/>
            <person name="Shah S."/>
            <person name="Dougan E. K."/>
            <person name="Thang M."/>
            <person name="Chan C."/>
        </authorList>
    </citation>
    <scope>NUCLEOTIDE SEQUENCE [LARGE SCALE GENOMIC DNA]</scope>
</reference>
<sequence>MGVEIKQLDLFEMHREDWLTQATMGHVPGYVPKACNHDAGDDLVPLQGCRNNKVRVKLDGPLRPSDFISANGDGSINVVAMRAAAYANGMQVVFLGEWRPSTYKESYEYAVKYRALQIVDEATRMNAPWPQVWADKLHPHVQFNAACMWHWAQVCADADVLPQMVFSTAQSSMGAGPADGAYALAADGSMGLGSSGRLGGLAIGARGSPIPRADEPEEPEVKQKPPPAAEDAARGPPPMGAIPEPPPLAKDDRSLEFHVEVFAVGTGSDGAEKDSKREFTMTRTNKFGRLMSAWCRVTGVSAGDVVFQLEGRDGWLQPHETLGVCGWPVAQNVVRVDAFPTDAHFAPAHAVADADKATAAALAAAAGGDAAPPAEGPDQRSQQTCGAGPAAGAGAGNAACSGMHGVEVDVVCRNVPVVCLNKASDFEENAAWMIQATSDGTGRADSLYEYCNDSDIMSACRKLGLGKDEICIVRLREHKELRAVGTSGKRSTMLACVIALSLADPDGLEDLWAGLRS</sequence>
<keyword evidence="3" id="KW-1185">Reference proteome</keyword>
<dbReference type="Proteomes" id="UP001189429">
    <property type="component" value="Unassembled WGS sequence"/>
</dbReference>
<feature type="region of interest" description="Disordered" evidence="1">
    <location>
        <begin position="203"/>
        <end position="250"/>
    </location>
</feature>
<comment type="caution">
    <text evidence="2">The sequence shown here is derived from an EMBL/GenBank/DDBJ whole genome shotgun (WGS) entry which is preliminary data.</text>
</comment>
<feature type="region of interest" description="Disordered" evidence="1">
    <location>
        <begin position="368"/>
        <end position="388"/>
    </location>
</feature>
<proteinExistence type="predicted"/>
<name>A0ABN9XSG7_9DINO</name>
<evidence type="ECO:0000256" key="1">
    <source>
        <dbReference type="SAM" id="MobiDB-lite"/>
    </source>
</evidence>
<feature type="compositionally biased region" description="Pro residues" evidence="1">
    <location>
        <begin position="235"/>
        <end position="248"/>
    </location>
</feature>
<organism evidence="2 3">
    <name type="scientific">Prorocentrum cordatum</name>
    <dbReference type="NCBI Taxonomy" id="2364126"/>
    <lineage>
        <taxon>Eukaryota</taxon>
        <taxon>Sar</taxon>
        <taxon>Alveolata</taxon>
        <taxon>Dinophyceae</taxon>
        <taxon>Prorocentrales</taxon>
        <taxon>Prorocentraceae</taxon>
        <taxon>Prorocentrum</taxon>
    </lineage>
</organism>